<organism evidence="3">
    <name type="scientific">Gongylonema pulchrum</name>
    <dbReference type="NCBI Taxonomy" id="637853"/>
    <lineage>
        <taxon>Eukaryota</taxon>
        <taxon>Metazoa</taxon>
        <taxon>Ecdysozoa</taxon>
        <taxon>Nematoda</taxon>
        <taxon>Chromadorea</taxon>
        <taxon>Rhabditida</taxon>
        <taxon>Spirurina</taxon>
        <taxon>Spiruromorpha</taxon>
        <taxon>Spiruroidea</taxon>
        <taxon>Gongylonematidae</taxon>
        <taxon>Gongylonema</taxon>
    </lineage>
</organism>
<protein>
    <submittedName>
        <fullName evidence="3">Phosphoribosylaminoimidazolecarboxamide formyltransferase</fullName>
    </submittedName>
</protein>
<gene>
    <name evidence="1" type="ORF">GPUH_LOCUS6206</name>
</gene>
<dbReference type="WBParaSite" id="GPUH_0000621601-mRNA-1">
    <property type="protein sequence ID" value="GPUH_0000621601-mRNA-1"/>
    <property type="gene ID" value="GPUH_0000621601"/>
</dbReference>
<dbReference type="EMBL" id="UYRT01014229">
    <property type="protein sequence ID" value="VDK53832.1"/>
    <property type="molecule type" value="Genomic_DNA"/>
</dbReference>
<dbReference type="Pfam" id="PF01808">
    <property type="entry name" value="AICARFT_IMPCHas"/>
    <property type="match status" value="1"/>
</dbReference>
<dbReference type="Proteomes" id="UP000271098">
    <property type="component" value="Unassembled WGS sequence"/>
</dbReference>
<evidence type="ECO:0000313" key="1">
    <source>
        <dbReference type="EMBL" id="VDK53832.1"/>
    </source>
</evidence>
<keyword evidence="2" id="KW-1185">Reference proteome</keyword>
<name>A0A183DBW7_9BILA</name>
<dbReference type="GO" id="GO:0003937">
    <property type="term" value="F:IMP cyclohydrolase activity"/>
    <property type="evidence" value="ECO:0007669"/>
    <property type="project" value="InterPro"/>
</dbReference>
<dbReference type="OrthoDB" id="6017153at2759"/>
<reference evidence="3" key="1">
    <citation type="submission" date="2016-06" db="UniProtKB">
        <authorList>
            <consortium name="WormBaseParasite"/>
        </authorList>
    </citation>
    <scope>IDENTIFICATION</scope>
</reference>
<dbReference type="InterPro" id="IPR024051">
    <property type="entry name" value="AICAR_Tfase_dup_dom_sf"/>
</dbReference>
<proteinExistence type="predicted"/>
<evidence type="ECO:0000313" key="2">
    <source>
        <dbReference type="Proteomes" id="UP000271098"/>
    </source>
</evidence>
<accession>A0A183DBW7</accession>
<dbReference type="GO" id="GO:0004643">
    <property type="term" value="F:phosphoribosylaminoimidazolecarboxamide formyltransferase activity"/>
    <property type="evidence" value="ECO:0007669"/>
    <property type="project" value="InterPro"/>
</dbReference>
<dbReference type="GO" id="GO:0006189">
    <property type="term" value="P:'de novo' IMP biosynthetic process"/>
    <property type="evidence" value="ECO:0007669"/>
    <property type="project" value="TreeGrafter"/>
</dbReference>
<dbReference type="PANTHER" id="PTHR11692:SF0">
    <property type="entry name" value="BIFUNCTIONAL PURINE BIOSYNTHESIS PROTEIN ATIC"/>
    <property type="match status" value="1"/>
</dbReference>
<reference evidence="1 2" key="2">
    <citation type="submission" date="2018-11" db="EMBL/GenBank/DDBJ databases">
        <authorList>
            <consortium name="Pathogen Informatics"/>
        </authorList>
    </citation>
    <scope>NUCLEOTIDE SEQUENCE [LARGE SCALE GENOMIC DNA]</scope>
</reference>
<dbReference type="SUPFAM" id="SSF53927">
    <property type="entry name" value="Cytidine deaminase-like"/>
    <property type="match status" value="1"/>
</dbReference>
<sequence>MCLRLFAVLNGAPGYLNILEALNSWQLVKELRNATGLPAATSFKHVTPAGAAIGTPLTAAESRSYMVSDLAISAKQPTLAAACARAKGQFYNSQRWHTQVLFEGN</sequence>
<dbReference type="InterPro" id="IPR016193">
    <property type="entry name" value="Cytidine_deaminase-like"/>
</dbReference>
<evidence type="ECO:0000313" key="3">
    <source>
        <dbReference type="WBParaSite" id="GPUH_0000621601-mRNA-1"/>
    </source>
</evidence>
<dbReference type="AlphaFoldDB" id="A0A183DBW7"/>
<dbReference type="Gene3D" id="3.40.140.20">
    <property type="match status" value="1"/>
</dbReference>
<dbReference type="InterPro" id="IPR002695">
    <property type="entry name" value="PurH-like"/>
</dbReference>
<dbReference type="GO" id="GO:0005829">
    <property type="term" value="C:cytosol"/>
    <property type="evidence" value="ECO:0007669"/>
    <property type="project" value="TreeGrafter"/>
</dbReference>
<dbReference type="PANTHER" id="PTHR11692">
    <property type="entry name" value="BIFUNCTIONAL PURINE BIOSYNTHESIS PROTEIN PURH"/>
    <property type="match status" value="1"/>
</dbReference>